<dbReference type="InterPro" id="IPR056823">
    <property type="entry name" value="TEN-like_YD-shell"/>
</dbReference>
<proteinExistence type="predicted"/>
<keyword evidence="5" id="KW-0843">Virulence</keyword>
<dbReference type="GO" id="GO:0005737">
    <property type="term" value="C:cytoplasm"/>
    <property type="evidence" value="ECO:0007669"/>
    <property type="project" value="InterPro"/>
</dbReference>
<dbReference type="NCBIfam" id="TIGR03696">
    <property type="entry name" value="Rhs_assc_core"/>
    <property type="match status" value="1"/>
</dbReference>
<evidence type="ECO:0000313" key="11">
    <source>
        <dbReference type="Proteomes" id="UP000029833"/>
    </source>
</evidence>
<name>A0A0A0B986_9CELL</name>
<feature type="transmembrane region" description="Helical" evidence="7">
    <location>
        <begin position="1755"/>
        <end position="1785"/>
    </location>
</feature>
<dbReference type="Proteomes" id="UP000029833">
    <property type="component" value="Unassembled WGS sequence"/>
</dbReference>
<sequence>MSATSGTDPLVLSRPAGGGAVRGLGTSFSTDLNTGGGSYGVPIEVPAGPNGLRPKLDLSYQSAGSTGPFGLGWTLGTLAVVRSTDHGVLTYGDSDRFAIPGVGELLPLDDGTWRPEVDTLTWLVRRAGEGWEVADRDGTRYVLGATAGTRIEEVLGPSSRTSSWLLERMTDVAGNTVTYRYVADGGSLLLSRVEWGTWQVRLGYEQRPDPFLDGRTGRLVTSSSRCATIELHAPAAAQSLVRRWALGYTQGAPSGHSLLTSVTLTGHGADGEVAAAPVLRLGYTEPARATLRPVGAPAVPGGGPGSLADGTGELVDLSGDGLPDLLEVGPGGARVWDNLGQGRWAPPRRIDVVPPGLGDPGVALADLNGDATADLLVLDRPLGGYHPLVPGRGFGPAVVWRDAPAVQLAGPAGAGTARLADLDGDGTVDLLASTRDSLALWFRAPDGWSPRPVLVPAGQAPPVAIGDPRVRLADLSGDGLPDLVRVRGGRVTCWPGLGRGRWADAHEMGALPDAPAPLDPARLHLVDVDGDGRADCVYVDLDRVLVWHNLATGWSPPTVVRGTPPCPPEAVRLVDLLGTGTAGVLFSRVAHGGSGTRSVFLDLQGGRKPYLLASVDAGLGTVQRISYRTSTDYASQDRAAGRRWTTFCPMPVHCVAEVLDEDRVTGTTHLVRNRYHDGSYDPRGRVFAGFAEVEVEDVGDDVVPTMLTTNRYSVGLHPDDTLRPLTTGDRLRFGALRHRLLETARYAPDGSPSAGRPFQVVRHEHEVELLEARDGRFVALPRPARTTEEQWERGERPFAVREISYLAYDRDGNVLRQRERAFRAADPDRPDYDVTTEITFARDDVRHVVGKPVRVTESAADGSLLAVTVHAYDGPAHTGLPEGMVADGFLTRISRLAVTDELAESVYGADQPDWAAHGYLRRPGESGWWVTEVSWARSGPPEARVLESRSPVGGTTVARFDVAGQALREVVDAVGHRRTADIDPRTGAVVSVTDENGRTTRDRLDPLGRVVVTVSPGDDDVLPSVQHDYRVADLTGTRPAPARTGTRRRVRHGEAGTSDEVAHLDGRGQTLAVVGPGEGDDGRRHIVREVSIYCARGALSRRYLPRYASDDSWVPPEIDAPHVAYRYDAAGRMVEQVRPDGARVQQEHGPGFVRTVEETTLAGQRHHVVTSRLDALRRVVAVEHETGVGAQRRTDVTTYRYVARDRLAEVGHADGGTSVVVQDLLGRILAQVSGDTGRTLFILDAAGKQVERRLANGGRSRTAYDLLDRPVAAHVDDDPAPSITWRYLGPDDPAPPDGVKDRRGRLWQVVDRIGTLTFAYDAVGRIAQTRRGVEAHGGHELVTDTEYDALGREVATDLPAARPGGPRRRVSTRYGLRGLPVEAPSVVRSADYDVVGRLRRLELANGVVAQESYDELTGQPVRLQVTAPDATVLRDQRYTYDAGGLLLSVTAAHAGEQMTCTYDDFGHLEAVDYADGLHRGWSLDPSGDMRSVDGLGELTYARPDSAQVVAAGGSAYGYDEAGFLTTAPYGTLTYNGVDDLVRVDLPDDRGVEQVFDYRGQRALRRVVTPGAPDRVTVTADPHADLVDGEATIWVTFGDRRVLAVAAASSAFLHADVHGSATLFTDSAGALVARVRLDPYGVLLGIEGRNGPATAAIVPGDVRYLGQPFDVEIGLLWMGRRGFDPRLGRFLSPDRTVHGIYGIDSWNPYCYGRGNPIRFRDPTGQFSWGDFFAIVAVVVVVAVLVVAGFFTMGTTWALAGVTISASAVFFGAAVGVAAGAILGGYAASKAGGDIWKGVLVGGLLGGVSGALGGAAGSAVFLGLGGATGGASYLAFISSGAIQGAFAGAGTGAAIGYAGGRGSAEQFWTHVAKGALIGFVSGALLGGATAYLHNNPGIGINVGLSKVDPRTPAAGGLSERVTYLDSAARLGANAGGASSLRGATSLVSLGTASPGALAFHVALPAWAPQALNTVGIAATTDMLIALDKYDVYRFGDVLFMVLESFPYFIGLGLTFADAAGYLDWAKNPVRDFFAMPS</sequence>
<dbReference type="STRING" id="1408250.Q760_04055"/>
<feature type="domain" description="Teneurin-like YD-shell" evidence="9">
    <location>
        <begin position="1408"/>
        <end position="1693"/>
    </location>
</feature>
<evidence type="ECO:0000313" key="10">
    <source>
        <dbReference type="EMBL" id="KGM03415.1"/>
    </source>
</evidence>
<dbReference type="Pfam" id="PF25023">
    <property type="entry name" value="TEN_YD-shell"/>
    <property type="match status" value="1"/>
</dbReference>
<organism evidence="10 11">
    <name type="scientific">Cellulomonas cellasea DSM 20118</name>
    <dbReference type="NCBI Taxonomy" id="1408250"/>
    <lineage>
        <taxon>Bacteria</taxon>
        <taxon>Bacillati</taxon>
        <taxon>Actinomycetota</taxon>
        <taxon>Actinomycetes</taxon>
        <taxon>Micrococcales</taxon>
        <taxon>Cellulomonadaceae</taxon>
        <taxon>Cellulomonas</taxon>
    </lineage>
</organism>
<dbReference type="InterPro" id="IPR028994">
    <property type="entry name" value="Integrin_alpha_N"/>
</dbReference>
<dbReference type="InterPro" id="IPR022045">
    <property type="entry name" value="TcdB_toxin_mid/N"/>
</dbReference>
<comment type="caution">
    <text evidence="10">The sequence shown here is derived from an EMBL/GenBank/DDBJ whole genome shotgun (WGS) entry which is preliminary data.</text>
</comment>
<reference evidence="10 11" key="1">
    <citation type="submission" date="2013-10" db="EMBL/GenBank/DDBJ databases">
        <authorList>
            <person name="Wang G."/>
            <person name="Zhuang W."/>
        </authorList>
    </citation>
    <scope>NUCLEOTIDE SEQUENCE [LARGE SCALE GENOMIC DNA]</scope>
    <source>
        <strain evidence="10 11">DSM 20118</strain>
    </source>
</reference>
<keyword evidence="7" id="KW-1133">Transmembrane helix</keyword>
<feature type="transmembrane region" description="Helical" evidence="7">
    <location>
        <begin position="1797"/>
        <end position="1819"/>
    </location>
</feature>
<keyword evidence="11" id="KW-1185">Reference proteome</keyword>
<dbReference type="EMBL" id="AXNT01000014">
    <property type="protein sequence ID" value="KGM03415.1"/>
    <property type="molecule type" value="Genomic_DNA"/>
</dbReference>
<keyword evidence="7" id="KW-0812">Transmembrane</keyword>
<feature type="transmembrane region" description="Helical" evidence="7">
    <location>
        <begin position="1869"/>
        <end position="1890"/>
    </location>
</feature>
<dbReference type="InterPro" id="IPR013517">
    <property type="entry name" value="FG-GAP"/>
</dbReference>
<evidence type="ECO:0000256" key="3">
    <source>
        <dbReference type="ARBA" id="ARBA00022729"/>
    </source>
</evidence>
<feature type="transmembrane region" description="Helical" evidence="7">
    <location>
        <begin position="1831"/>
        <end position="1857"/>
    </location>
</feature>
<keyword evidence="3" id="KW-0732">Signal</keyword>
<dbReference type="Pfam" id="PF13517">
    <property type="entry name" value="FG-GAP_3"/>
    <property type="match status" value="2"/>
</dbReference>
<dbReference type="GO" id="GO:0005576">
    <property type="term" value="C:extracellular region"/>
    <property type="evidence" value="ECO:0007669"/>
    <property type="project" value="UniProtKB-SubCell"/>
</dbReference>
<dbReference type="SUPFAM" id="SSF69318">
    <property type="entry name" value="Integrin alpha N-terminal domain"/>
    <property type="match status" value="1"/>
</dbReference>
<dbReference type="InterPro" id="IPR003284">
    <property type="entry name" value="Sal_SpvB"/>
</dbReference>
<keyword evidence="7" id="KW-0472">Membrane</keyword>
<dbReference type="Gene3D" id="2.130.10.130">
    <property type="entry name" value="Integrin alpha, N-terminal"/>
    <property type="match status" value="1"/>
</dbReference>
<dbReference type="OrthoDB" id="3881096at2"/>
<keyword evidence="2" id="KW-0964">Secreted</keyword>
<dbReference type="InterPro" id="IPR050708">
    <property type="entry name" value="T6SS_VgrG/RHS"/>
</dbReference>
<evidence type="ECO:0000259" key="9">
    <source>
        <dbReference type="Pfam" id="PF25023"/>
    </source>
</evidence>
<dbReference type="Gene3D" id="2.180.10.10">
    <property type="entry name" value="RHS repeat-associated core"/>
    <property type="match status" value="1"/>
</dbReference>
<comment type="subcellular location">
    <subcellularLocation>
        <location evidence="1">Secreted</location>
    </subcellularLocation>
</comment>
<dbReference type="NCBIfam" id="TIGR01643">
    <property type="entry name" value="YD_repeat_2x"/>
    <property type="match status" value="1"/>
</dbReference>
<evidence type="ECO:0000256" key="1">
    <source>
        <dbReference type="ARBA" id="ARBA00004613"/>
    </source>
</evidence>
<evidence type="ECO:0000256" key="5">
    <source>
        <dbReference type="ARBA" id="ARBA00023026"/>
    </source>
</evidence>
<dbReference type="PANTHER" id="PTHR32305:SF15">
    <property type="entry name" value="PROTEIN RHSA-RELATED"/>
    <property type="match status" value="1"/>
</dbReference>
<dbReference type="Pfam" id="PF03534">
    <property type="entry name" value="SpvB"/>
    <property type="match status" value="2"/>
</dbReference>
<protein>
    <submittedName>
        <fullName evidence="10">Uncharacterized protein</fullName>
    </submittedName>
</protein>
<evidence type="ECO:0000259" key="8">
    <source>
        <dbReference type="Pfam" id="PF12256"/>
    </source>
</evidence>
<evidence type="ECO:0000256" key="2">
    <source>
        <dbReference type="ARBA" id="ARBA00022525"/>
    </source>
</evidence>
<evidence type="ECO:0000256" key="7">
    <source>
        <dbReference type="SAM" id="Phobius"/>
    </source>
</evidence>
<accession>A0A0A0B986</accession>
<dbReference type="RefSeq" id="WP_034625669.1">
    <property type="nucleotide sequence ID" value="NZ_AXNT01000014.1"/>
</dbReference>
<feature type="region of interest" description="Disordered" evidence="6">
    <location>
        <begin position="1036"/>
        <end position="1056"/>
    </location>
</feature>
<dbReference type="PANTHER" id="PTHR32305">
    <property type="match status" value="1"/>
</dbReference>
<keyword evidence="4" id="KW-0677">Repeat</keyword>
<evidence type="ECO:0000256" key="6">
    <source>
        <dbReference type="SAM" id="MobiDB-lite"/>
    </source>
</evidence>
<feature type="domain" description="Insecticide toxin TcdB middle/N-terminal" evidence="8">
    <location>
        <begin position="555"/>
        <end position="712"/>
    </location>
</feature>
<dbReference type="InterPro" id="IPR006530">
    <property type="entry name" value="YD"/>
</dbReference>
<dbReference type="InterPro" id="IPR022385">
    <property type="entry name" value="Rhs_assc_core"/>
</dbReference>
<gene>
    <name evidence="10" type="ORF">Q760_04055</name>
</gene>
<feature type="transmembrane region" description="Helical" evidence="7">
    <location>
        <begin position="1727"/>
        <end position="1749"/>
    </location>
</feature>
<dbReference type="Pfam" id="PF12256">
    <property type="entry name" value="TcdB_toxin_midN"/>
    <property type="match status" value="1"/>
</dbReference>
<evidence type="ECO:0000256" key="4">
    <source>
        <dbReference type="ARBA" id="ARBA00022737"/>
    </source>
</evidence>